<name>A0A7X2MRC6_ENTAG</name>
<gene>
    <name evidence="1" type="ORF">GKC49_23375</name>
</gene>
<dbReference type="EMBL" id="WKLC01001465">
    <property type="protein sequence ID" value="MSE17933.1"/>
    <property type="molecule type" value="Genomic_DNA"/>
</dbReference>
<comment type="caution">
    <text evidence="1">The sequence shown here is derived from an EMBL/GenBank/DDBJ whole genome shotgun (WGS) entry which is preliminary data.</text>
</comment>
<reference evidence="1 2" key="1">
    <citation type="submission" date="2019-11" db="EMBL/GenBank/DDBJ databases">
        <title>Draft Genome Sequence of Plant Growth-Promoting Rhizosphere-Associated Bacteria.</title>
        <authorList>
            <person name="Vasilyev I.Y."/>
            <person name="Radchenko V."/>
            <person name="Ilnitskaya E.V."/>
        </authorList>
    </citation>
    <scope>NUCLEOTIDE SEQUENCE [LARGE SCALE GENOMIC DNA]</scope>
    <source>
        <strain evidence="1 2">VRA_MhP_f</strain>
    </source>
</reference>
<evidence type="ECO:0000313" key="1">
    <source>
        <dbReference type="EMBL" id="MSE17933.1"/>
    </source>
</evidence>
<accession>A0A7X2MRC6</accession>
<evidence type="ECO:0000313" key="2">
    <source>
        <dbReference type="Proteomes" id="UP000461948"/>
    </source>
</evidence>
<dbReference type="Proteomes" id="UP000461948">
    <property type="component" value="Unassembled WGS sequence"/>
</dbReference>
<dbReference type="AlphaFoldDB" id="A0A7X2MRC6"/>
<proteinExistence type="predicted"/>
<feature type="non-terminal residue" evidence="1">
    <location>
        <position position="64"/>
    </location>
</feature>
<organism evidence="1 2">
    <name type="scientific">Enterobacter agglomerans</name>
    <name type="common">Erwinia herbicola</name>
    <name type="synonym">Pantoea agglomerans</name>
    <dbReference type="NCBI Taxonomy" id="549"/>
    <lineage>
        <taxon>Bacteria</taxon>
        <taxon>Pseudomonadati</taxon>
        <taxon>Pseudomonadota</taxon>
        <taxon>Gammaproteobacteria</taxon>
        <taxon>Enterobacterales</taxon>
        <taxon>Erwiniaceae</taxon>
        <taxon>Pantoea</taxon>
        <taxon>Pantoea agglomerans group</taxon>
    </lineage>
</organism>
<protein>
    <submittedName>
        <fullName evidence="1">Peptide ABC transporter permease</fullName>
    </submittedName>
</protein>
<sequence>MIIYILRRLLLLIITLFLLSLVSFSLSYFTPDAPLEGAALSDAWWFWFKGMLQFDFGVSSTNGQ</sequence>